<dbReference type="PANTHER" id="PTHR31363:SF0">
    <property type="entry name" value="TRAF3-INTERACTING PROTEIN 1"/>
    <property type="match status" value="1"/>
</dbReference>
<keyword evidence="5 10" id="KW-0175">Coiled coil</keyword>
<organism evidence="14 15">
    <name type="scientific">Lymnaea stagnalis</name>
    <name type="common">Great pond snail</name>
    <name type="synonym">Helix stagnalis</name>
    <dbReference type="NCBI Taxonomy" id="6523"/>
    <lineage>
        <taxon>Eukaryota</taxon>
        <taxon>Metazoa</taxon>
        <taxon>Spiralia</taxon>
        <taxon>Lophotrochozoa</taxon>
        <taxon>Mollusca</taxon>
        <taxon>Gastropoda</taxon>
        <taxon>Heterobranchia</taxon>
        <taxon>Euthyneura</taxon>
        <taxon>Panpulmonata</taxon>
        <taxon>Hygrophila</taxon>
        <taxon>Lymnaeoidea</taxon>
        <taxon>Lymnaeidae</taxon>
        <taxon>Lymnaea</taxon>
    </lineage>
</organism>
<dbReference type="GO" id="GO:0008017">
    <property type="term" value="F:microtubule binding"/>
    <property type="evidence" value="ECO:0007669"/>
    <property type="project" value="InterPro"/>
</dbReference>
<dbReference type="GO" id="GO:0070507">
    <property type="term" value="P:regulation of microtubule cytoskeleton organization"/>
    <property type="evidence" value="ECO:0007669"/>
    <property type="project" value="TreeGrafter"/>
</dbReference>
<dbReference type="GO" id="GO:0036064">
    <property type="term" value="C:ciliary basal body"/>
    <property type="evidence" value="ECO:0007669"/>
    <property type="project" value="TreeGrafter"/>
</dbReference>
<dbReference type="GO" id="GO:0060271">
    <property type="term" value="P:cilium assembly"/>
    <property type="evidence" value="ECO:0007669"/>
    <property type="project" value="TreeGrafter"/>
</dbReference>
<feature type="compositionally biased region" description="Basic and acidic residues" evidence="11">
    <location>
        <begin position="545"/>
        <end position="562"/>
    </location>
</feature>
<dbReference type="GO" id="GO:0048513">
    <property type="term" value="P:animal organ development"/>
    <property type="evidence" value="ECO:0007669"/>
    <property type="project" value="UniProtKB-ARBA"/>
</dbReference>
<evidence type="ECO:0000256" key="3">
    <source>
        <dbReference type="ARBA" id="ARBA00022490"/>
    </source>
</evidence>
<keyword evidence="3" id="KW-0963">Cytoplasm</keyword>
<evidence type="ECO:0000256" key="11">
    <source>
        <dbReference type="SAM" id="MobiDB-lite"/>
    </source>
</evidence>
<evidence type="ECO:0000259" key="13">
    <source>
        <dbReference type="Pfam" id="PF17749"/>
    </source>
</evidence>
<keyword evidence="7" id="KW-0966">Cell projection</keyword>
<feature type="compositionally biased region" description="Basic and acidic residues" evidence="11">
    <location>
        <begin position="135"/>
        <end position="236"/>
    </location>
</feature>
<dbReference type="FunFam" id="1.10.418.50:FF:000001">
    <property type="entry name" value="TRAF3-interacting protein 1 isoform X1"/>
    <property type="match status" value="1"/>
</dbReference>
<dbReference type="GO" id="GO:0030992">
    <property type="term" value="C:intraciliary transport particle B"/>
    <property type="evidence" value="ECO:0007669"/>
    <property type="project" value="TreeGrafter"/>
</dbReference>
<reference evidence="14 15" key="1">
    <citation type="submission" date="2024-04" db="EMBL/GenBank/DDBJ databases">
        <authorList>
            <consortium name="Genoscope - CEA"/>
            <person name="William W."/>
        </authorList>
    </citation>
    <scope>NUCLEOTIDE SEQUENCE [LARGE SCALE GENOMIC DNA]</scope>
</reference>
<dbReference type="EMBL" id="CAXITT010000135">
    <property type="protein sequence ID" value="CAL1533157.1"/>
    <property type="molecule type" value="Genomic_DNA"/>
</dbReference>
<keyword evidence="15" id="KW-1185">Reference proteome</keyword>
<dbReference type="Pfam" id="PF10243">
    <property type="entry name" value="MIP-T3"/>
    <property type="match status" value="1"/>
</dbReference>
<evidence type="ECO:0000256" key="10">
    <source>
        <dbReference type="SAM" id="Coils"/>
    </source>
</evidence>
<feature type="compositionally biased region" description="Basic and acidic residues" evidence="11">
    <location>
        <begin position="365"/>
        <end position="389"/>
    </location>
</feature>
<name>A0AAV2HIH3_LYMST</name>
<dbReference type="Gene3D" id="1.10.418.50">
    <property type="entry name" value="Microtubule-binding protein MIP-T3"/>
    <property type="match status" value="1"/>
</dbReference>
<evidence type="ECO:0000313" key="14">
    <source>
        <dbReference type="EMBL" id="CAL1533157.1"/>
    </source>
</evidence>
<dbReference type="GO" id="GO:0042073">
    <property type="term" value="P:intraciliary transport"/>
    <property type="evidence" value="ECO:0007669"/>
    <property type="project" value="TreeGrafter"/>
</dbReference>
<evidence type="ECO:0000256" key="4">
    <source>
        <dbReference type="ARBA" id="ARBA00022794"/>
    </source>
</evidence>
<evidence type="ECO:0000256" key="8">
    <source>
        <dbReference type="ARBA" id="ARBA00043971"/>
    </source>
</evidence>
<comment type="subcellular location">
    <subcellularLocation>
        <location evidence="2">Cytoplasm</location>
        <location evidence="2">Cytoskeleton</location>
        <location evidence="2">Cilium axoneme</location>
    </subcellularLocation>
    <subcellularLocation>
        <location evidence="1">Cytoplasm</location>
        <location evidence="1">Cytoskeleton</location>
        <location evidence="1">Cilium basal body</location>
    </subcellularLocation>
</comment>
<dbReference type="InterPro" id="IPR041476">
    <property type="entry name" value="TRAF3IP1_C"/>
</dbReference>
<dbReference type="Pfam" id="PF17749">
    <property type="entry name" value="MIP-T3_C"/>
    <property type="match status" value="1"/>
</dbReference>
<feature type="domain" description="TRAF3-interacting protein 1 C-terminal" evidence="13">
    <location>
        <begin position="522"/>
        <end position="671"/>
    </location>
</feature>
<evidence type="ECO:0000313" key="15">
    <source>
        <dbReference type="Proteomes" id="UP001497497"/>
    </source>
</evidence>
<dbReference type="GO" id="GO:0005930">
    <property type="term" value="C:axoneme"/>
    <property type="evidence" value="ECO:0007669"/>
    <property type="project" value="UniProtKB-SubCell"/>
</dbReference>
<keyword evidence="4" id="KW-0970">Cilium biogenesis/degradation</keyword>
<feature type="domain" description="TRAF3-interacting protein 1 N-terminal" evidence="12">
    <location>
        <begin position="6"/>
        <end position="114"/>
    </location>
</feature>
<gene>
    <name evidence="14" type="ORF">GSLYS_00007175001</name>
</gene>
<feature type="coiled-coil region" evidence="10">
    <location>
        <begin position="591"/>
        <end position="657"/>
    </location>
</feature>
<proteinExistence type="inferred from homology"/>
<comment type="caution">
    <text evidence="14">The sequence shown here is derived from an EMBL/GenBank/DDBJ whole genome shotgun (WGS) entry which is preliminary data.</text>
</comment>
<feature type="region of interest" description="Disordered" evidence="11">
    <location>
        <begin position="365"/>
        <end position="398"/>
    </location>
</feature>
<protein>
    <recommendedName>
        <fullName evidence="9">TRAF3-interacting protein 1</fullName>
    </recommendedName>
</protein>
<accession>A0AAV2HIH3</accession>
<dbReference type="Proteomes" id="UP001497497">
    <property type="component" value="Unassembled WGS sequence"/>
</dbReference>
<evidence type="ECO:0000256" key="9">
    <source>
        <dbReference type="ARBA" id="ARBA00070492"/>
    </source>
</evidence>
<evidence type="ECO:0000256" key="6">
    <source>
        <dbReference type="ARBA" id="ARBA00023212"/>
    </source>
</evidence>
<keyword evidence="6" id="KW-0206">Cytoskeleton</keyword>
<evidence type="ECO:0000256" key="7">
    <source>
        <dbReference type="ARBA" id="ARBA00023273"/>
    </source>
</evidence>
<comment type="similarity">
    <text evidence="8">Belongs to the TRAF3IP1 family.</text>
</comment>
<evidence type="ECO:0000256" key="5">
    <source>
        <dbReference type="ARBA" id="ARBA00023054"/>
    </source>
</evidence>
<dbReference type="InterPro" id="IPR018799">
    <property type="entry name" value="TRAF3IP1"/>
</dbReference>
<dbReference type="PANTHER" id="PTHR31363">
    <property type="entry name" value="TRAF3-INTERACTING PROTEIN 1"/>
    <property type="match status" value="1"/>
</dbReference>
<evidence type="ECO:0000256" key="1">
    <source>
        <dbReference type="ARBA" id="ARBA00004120"/>
    </source>
</evidence>
<dbReference type="InterPro" id="IPR040468">
    <property type="entry name" value="TRAF3IP1_N"/>
</dbReference>
<evidence type="ECO:0000259" key="12">
    <source>
        <dbReference type="Pfam" id="PF10243"/>
    </source>
</evidence>
<feature type="region of interest" description="Disordered" evidence="11">
    <location>
        <begin position="543"/>
        <end position="562"/>
    </location>
</feature>
<sequence length="675" mass="76966">MDPKIAKKTQDTLGKIIKKPPLTEKLLGKPPFRFLHDITTSVIKTTGFMQGLFTESEMNSENVKEKNDKIAFLQKAIDIVVAVTGKPVSAKPIKIVAGHEPERTNEFLQALADAINKNVNNDEYVKKVLKGAGQPKEEKKEEKRDKDRTKEKSEKRKVGESEAREREKERDRDRDRHKEKDRERDSKAKDESKEGRDKEDRRREERPREKEERSKDKEERSRDKDDKHKDKEDRQRDRSKKVRIYSYHHCSYDSKPLRHPDNANPNLVPGFNISQVGEASAAAAGRLQHSPGGDVGLPKQSCRAQTIGGLTKAASRNHVEELATGDHVIFYAFIVLDPDLLSLCFYLLKIANEKKKNDANHYDLFQREHSKEKENESPDRDKGEQEEKQPAMMNSPHAPPEVFTFPYLSLKDAPARLQRPSSAKGSRRRREAAIILSCSENVSRYIARPAPPRPKQDIIESEPAMRLGTGQPTNLIVDNDDDDEDENFLVEESAPPLPETDLVLLIMLSSCVAPNVFVCWSGALVKKMLESKKDLEGGSKNQALKKTEIERPALSDAQRRKQRELVQKEVDKLRGSIQSLTRSANPLGKVMDYVQEDLDSMQQELDKWREENAQHALELKREMNVTDRAVEPLKQQLTELERAIKDQLDQIAATKANIIKNDQKIQKMLHGISSS</sequence>
<dbReference type="GO" id="GO:0048731">
    <property type="term" value="P:system development"/>
    <property type="evidence" value="ECO:0007669"/>
    <property type="project" value="UniProtKB-ARBA"/>
</dbReference>
<feature type="region of interest" description="Disordered" evidence="11">
    <location>
        <begin position="128"/>
        <end position="246"/>
    </location>
</feature>
<dbReference type="InterPro" id="IPR042576">
    <property type="entry name" value="TRAF3IP1_N_sf"/>
</dbReference>
<dbReference type="AlphaFoldDB" id="A0AAV2HIH3"/>
<evidence type="ECO:0000256" key="2">
    <source>
        <dbReference type="ARBA" id="ARBA00004430"/>
    </source>
</evidence>